<dbReference type="Proteomes" id="UP000831786">
    <property type="component" value="Chromosome"/>
</dbReference>
<feature type="transmembrane region" description="Helical" evidence="2">
    <location>
        <begin position="39"/>
        <end position="59"/>
    </location>
</feature>
<evidence type="ECO:0000313" key="4">
    <source>
        <dbReference type="Proteomes" id="UP000831786"/>
    </source>
</evidence>
<organism evidence="3 4">
    <name type="scientific">Leucobacter allii</name>
    <dbReference type="NCBI Taxonomy" id="2932247"/>
    <lineage>
        <taxon>Bacteria</taxon>
        <taxon>Bacillati</taxon>
        <taxon>Actinomycetota</taxon>
        <taxon>Actinomycetes</taxon>
        <taxon>Micrococcales</taxon>
        <taxon>Microbacteriaceae</taxon>
        <taxon>Leucobacter</taxon>
    </lineage>
</organism>
<gene>
    <name evidence="3" type="ORF">MUN78_06210</name>
</gene>
<dbReference type="EMBL" id="CP095045">
    <property type="protein sequence ID" value="UOQ58423.1"/>
    <property type="molecule type" value="Genomic_DNA"/>
</dbReference>
<evidence type="ECO:0000256" key="2">
    <source>
        <dbReference type="SAM" id="Phobius"/>
    </source>
</evidence>
<feature type="compositionally biased region" description="Gly residues" evidence="1">
    <location>
        <begin position="11"/>
        <end position="21"/>
    </location>
</feature>
<reference evidence="3 4" key="1">
    <citation type="submission" date="2022-04" db="EMBL/GenBank/DDBJ databases">
        <title>Leucobacter sp. isolated from rhizosphere of garlic.</title>
        <authorList>
            <person name="Won M."/>
            <person name="Lee C.-M."/>
            <person name="Woen H.-Y."/>
            <person name="Kwon S.-W."/>
        </authorList>
    </citation>
    <scope>NUCLEOTIDE SEQUENCE [LARGE SCALE GENOMIC DNA]</scope>
    <source>
        <strain evidence="3 4">H21R-40</strain>
    </source>
</reference>
<evidence type="ECO:0000256" key="1">
    <source>
        <dbReference type="SAM" id="MobiDB-lite"/>
    </source>
</evidence>
<keyword evidence="2" id="KW-1133">Transmembrane helix</keyword>
<name>A0ABY4FQ75_9MICO</name>
<keyword evidence="2" id="KW-0812">Transmembrane</keyword>
<proteinExistence type="predicted"/>
<sequence length="66" mass="6621">MDSVRTPLGGAMRGVGSGDAPGPGARRPPGVADLPKESLVLDIVALMGVIVLFAILGLLGKAVEKL</sequence>
<feature type="region of interest" description="Disordered" evidence="1">
    <location>
        <begin position="1"/>
        <end position="31"/>
    </location>
</feature>
<protein>
    <submittedName>
        <fullName evidence="3">Uncharacterized protein</fullName>
    </submittedName>
</protein>
<keyword evidence="4" id="KW-1185">Reference proteome</keyword>
<evidence type="ECO:0000313" key="3">
    <source>
        <dbReference type="EMBL" id="UOQ58423.1"/>
    </source>
</evidence>
<dbReference type="RefSeq" id="WP_244693650.1">
    <property type="nucleotide sequence ID" value="NZ_CP095044.1"/>
</dbReference>
<accession>A0ABY4FQ75</accession>
<keyword evidence="2" id="KW-0472">Membrane</keyword>